<dbReference type="InterPro" id="IPR002123">
    <property type="entry name" value="Plipid/glycerol_acylTrfase"/>
</dbReference>
<sequence length="255" mass="29827">MKSELKKTIYYYSYTDDLVTNKGQTSQLPNNYKWLHHNIFYRGFGFIIFVIARFIGVCYCKLCLHVTVKNKQILKNYRKQGIFLYGNHTQAVGDVFVPMLIAYPKRSFTVASAANLGVPVVGKIINFGGIVIPDTIRQMRYFNQAIIQRINENHPIVIFPEAHVWPYYTKIRPFTDTSFHYPVQNNVPSFCMTTTYQKRKHGNKPKITVYVDGPFLPDETLAKKARQKKLCADIYDCMVDRTKNNTYEYIKYQRQ</sequence>
<reference evidence="3 4" key="1">
    <citation type="submission" date="2014-11" db="EMBL/GenBank/DDBJ databases">
        <title>Complete genome sequence and analysis of Lactobacillus hokkaidonensis LOOC260T.</title>
        <authorList>
            <person name="Tanizawa Y."/>
            <person name="Tohno M."/>
            <person name="Kaminuma E."/>
            <person name="Nakamura Y."/>
            <person name="Arita M."/>
        </authorList>
    </citation>
    <scope>NUCLEOTIDE SEQUENCE [LARGE SCALE GENOMIC DNA]</scope>
    <source>
        <strain evidence="3 4">LOOC260</strain>
    </source>
</reference>
<evidence type="ECO:0000256" key="1">
    <source>
        <dbReference type="SAM" id="Phobius"/>
    </source>
</evidence>
<dbReference type="Pfam" id="PF01553">
    <property type="entry name" value="Acyltransferase"/>
    <property type="match status" value="1"/>
</dbReference>
<proteinExistence type="predicted"/>
<dbReference type="KEGG" id="lho:LOOC260_104670"/>
<evidence type="ECO:0000259" key="2">
    <source>
        <dbReference type="Pfam" id="PF01553"/>
    </source>
</evidence>
<dbReference type="RefSeq" id="WP_041092678.1">
    <property type="nucleotide sequence ID" value="NZ_AP014680.1"/>
</dbReference>
<dbReference type="GO" id="GO:0016746">
    <property type="term" value="F:acyltransferase activity"/>
    <property type="evidence" value="ECO:0007669"/>
    <property type="project" value="UniProtKB-KW"/>
</dbReference>
<keyword evidence="1" id="KW-0472">Membrane</keyword>
<evidence type="ECO:0000313" key="4">
    <source>
        <dbReference type="Proteomes" id="UP000031620"/>
    </source>
</evidence>
<keyword evidence="3" id="KW-0808">Transferase</keyword>
<feature type="domain" description="Phospholipid/glycerol acyltransferase" evidence="2">
    <location>
        <begin position="66"/>
        <end position="184"/>
    </location>
</feature>
<protein>
    <submittedName>
        <fullName evidence="3">1-acyl-sn-glycerol-3-phosphate acyltransferase</fullName>
    </submittedName>
</protein>
<feature type="transmembrane region" description="Helical" evidence="1">
    <location>
        <begin position="82"/>
        <end position="103"/>
    </location>
</feature>
<gene>
    <name evidence="3" type="ORF">LOOC260_104670</name>
</gene>
<keyword evidence="3" id="KW-0012">Acyltransferase</keyword>
<feature type="transmembrane region" description="Helical" evidence="1">
    <location>
        <begin position="39"/>
        <end position="62"/>
    </location>
</feature>
<keyword evidence="1" id="KW-1133">Transmembrane helix</keyword>
<dbReference type="STRING" id="1291742.LOOC260_104670"/>
<name>A0A0A1GX34_9LACO</name>
<evidence type="ECO:0000313" key="3">
    <source>
        <dbReference type="EMBL" id="BAP85031.1"/>
    </source>
</evidence>
<dbReference type="EMBL" id="AP014680">
    <property type="protein sequence ID" value="BAP85031.1"/>
    <property type="molecule type" value="Genomic_DNA"/>
</dbReference>
<organism evidence="3 4">
    <name type="scientific">Paucilactobacillus hokkaidonensis JCM 18461</name>
    <dbReference type="NCBI Taxonomy" id="1291742"/>
    <lineage>
        <taxon>Bacteria</taxon>
        <taxon>Bacillati</taxon>
        <taxon>Bacillota</taxon>
        <taxon>Bacilli</taxon>
        <taxon>Lactobacillales</taxon>
        <taxon>Lactobacillaceae</taxon>
        <taxon>Paucilactobacillus</taxon>
    </lineage>
</organism>
<dbReference type="HOGENOM" id="CLU_095653_0_0_9"/>
<feature type="transmembrane region" description="Helical" evidence="1">
    <location>
        <begin position="109"/>
        <end position="132"/>
    </location>
</feature>
<dbReference type="Proteomes" id="UP000031620">
    <property type="component" value="Chromosome"/>
</dbReference>
<accession>A0A0A1GX34</accession>
<dbReference type="AlphaFoldDB" id="A0A0A1GX34"/>
<keyword evidence="1" id="KW-0812">Transmembrane</keyword>